<proteinExistence type="predicted"/>
<organism evidence="1 2">
    <name type="scientific">Brevibacillus formosus</name>
    <dbReference type="NCBI Taxonomy" id="54913"/>
    <lineage>
        <taxon>Bacteria</taxon>
        <taxon>Bacillati</taxon>
        <taxon>Bacillota</taxon>
        <taxon>Bacilli</taxon>
        <taxon>Bacillales</taxon>
        <taxon>Paenibacillaceae</taxon>
        <taxon>Brevibacillus</taxon>
    </lineage>
</organism>
<evidence type="ECO:0000313" key="1">
    <source>
        <dbReference type="EMBL" id="ASJ55856.1"/>
    </source>
</evidence>
<reference evidence="1 2" key="1">
    <citation type="submission" date="2016-11" db="EMBL/GenBank/DDBJ databases">
        <authorList>
            <person name="Jaros S."/>
            <person name="Januszkiewicz K."/>
            <person name="Wedrychowicz H."/>
        </authorList>
    </citation>
    <scope>NUCLEOTIDE SEQUENCE [LARGE SCALE GENOMIC DNA]</scope>
    <source>
        <strain evidence="1 2">NF2</strain>
    </source>
</reference>
<sequence length="190" mass="22446">MIPERYRRMLPPQWYENEVAEYHFEGAGTIVDAFNLQREDILQQFSPWSATWGLDVWDWIYFGRKQLLSVEERRKNIQQKHWSYLGFTPSVLSAIGLSSSSFKHVQMVEDYGKKVIRYVYPIEDRFDTKNAVQAVERIRPVHCNGVAFEPVVSEKIELRDVLVVGIKEYHKVSEFRVGMTPIKRYEEVVK</sequence>
<dbReference type="Proteomes" id="UP000197781">
    <property type="component" value="Chromosome"/>
</dbReference>
<evidence type="ECO:0008006" key="3">
    <source>
        <dbReference type="Google" id="ProtNLM"/>
    </source>
</evidence>
<dbReference type="RefSeq" id="WP_088909479.1">
    <property type="nucleotide sequence ID" value="NZ_CP018145.1"/>
</dbReference>
<evidence type="ECO:0000313" key="2">
    <source>
        <dbReference type="Proteomes" id="UP000197781"/>
    </source>
</evidence>
<dbReference type="KEGG" id="bfm:BP422_21255"/>
<gene>
    <name evidence="1" type="ORF">BP422_21255</name>
</gene>
<dbReference type="AlphaFoldDB" id="A0A220ML50"/>
<protein>
    <recommendedName>
        <fullName evidence="3">DUF2313 domain-containing protein</fullName>
    </recommendedName>
</protein>
<dbReference type="EMBL" id="CP018145">
    <property type="protein sequence ID" value="ASJ55856.1"/>
    <property type="molecule type" value="Genomic_DNA"/>
</dbReference>
<name>A0A220ML50_9BACL</name>
<accession>A0A220ML50</accession>